<comment type="caution">
    <text evidence="2">The sequence shown here is derived from an EMBL/GenBank/DDBJ whole genome shotgun (WGS) entry which is preliminary data.</text>
</comment>
<sequence>MSDHEDYDGHDKQEARELLDTIEQVEEALTVMSTVVAQLKEQVASHLEDETEELTAEEFLERCENLGGTWH</sequence>
<dbReference type="EMBL" id="AQPF01000033">
    <property type="protein sequence ID" value="KAF0804335.1"/>
    <property type="molecule type" value="Genomic_DNA"/>
</dbReference>
<accession>A0ABQ6Y543</accession>
<keyword evidence="1" id="KW-0175">Coiled coil</keyword>
<feature type="coiled-coil region" evidence="1">
    <location>
        <begin position="22"/>
        <end position="57"/>
    </location>
</feature>
<proteinExistence type="predicted"/>
<protein>
    <submittedName>
        <fullName evidence="2">Uncharacterized protein</fullName>
    </submittedName>
</protein>
<evidence type="ECO:0000313" key="3">
    <source>
        <dbReference type="Proteomes" id="UP000771797"/>
    </source>
</evidence>
<evidence type="ECO:0000256" key="1">
    <source>
        <dbReference type="SAM" id="Coils"/>
    </source>
</evidence>
<dbReference type="RefSeq" id="WP_097057801.1">
    <property type="nucleotide sequence ID" value="NZ_AQPF01000033.1"/>
</dbReference>
<evidence type="ECO:0000313" key="2">
    <source>
        <dbReference type="EMBL" id="KAF0804335.1"/>
    </source>
</evidence>
<name>A0ABQ6Y543_9GAMM</name>
<organism evidence="2 3">
    <name type="scientific">Alcanivorax xiamenensis</name>
    <dbReference type="NCBI Taxonomy" id="1177156"/>
    <lineage>
        <taxon>Bacteria</taxon>
        <taxon>Pseudomonadati</taxon>
        <taxon>Pseudomonadota</taxon>
        <taxon>Gammaproteobacteria</taxon>
        <taxon>Oceanospirillales</taxon>
        <taxon>Alcanivoracaceae</taxon>
        <taxon>Alcanivorax</taxon>
    </lineage>
</organism>
<reference evidence="2 3" key="1">
    <citation type="submission" date="2012-09" db="EMBL/GenBank/DDBJ databases">
        <title>Genome Sequence of alkane-degrading Bacterium Alcanivorax sp. 6-D-6.</title>
        <authorList>
            <person name="Lai Q."/>
            <person name="Shao Z."/>
        </authorList>
    </citation>
    <scope>NUCLEOTIDE SEQUENCE [LARGE SCALE GENOMIC DNA]</scope>
    <source>
        <strain evidence="2 3">6-D-6</strain>
    </source>
</reference>
<dbReference type="Proteomes" id="UP000771797">
    <property type="component" value="Unassembled WGS sequence"/>
</dbReference>
<keyword evidence="3" id="KW-1185">Reference proteome</keyword>
<gene>
    <name evidence="2" type="ORF">A6D6_03172</name>
</gene>